<dbReference type="KEGG" id="scb:SCAB_89431"/>
<dbReference type="Pfam" id="PF12833">
    <property type="entry name" value="HTH_18"/>
    <property type="match status" value="1"/>
</dbReference>
<evidence type="ECO:0000313" key="6">
    <source>
        <dbReference type="Proteomes" id="UP000001444"/>
    </source>
</evidence>
<evidence type="ECO:0000256" key="3">
    <source>
        <dbReference type="ARBA" id="ARBA00023163"/>
    </source>
</evidence>
<protein>
    <submittedName>
        <fullName evidence="5">Putative regulatory protein</fullName>
    </submittedName>
</protein>
<dbReference type="SMART" id="SM00342">
    <property type="entry name" value="HTH_ARAC"/>
    <property type="match status" value="1"/>
</dbReference>
<dbReference type="InterPro" id="IPR035418">
    <property type="entry name" value="AraC-bd_2"/>
</dbReference>
<dbReference type="PANTHER" id="PTHR46796:SF6">
    <property type="entry name" value="ARAC SUBFAMILY"/>
    <property type="match status" value="1"/>
</dbReference>
<dbReference type="InterPro" id="IPR020449">
    <property type="entry name" value="Tscrpt_reg_AraC-type_HTH"/>
</dbReference>
<name>C9Z7X5_STRSW</name>
<gene>
    <name evidence="5" type="ordered locus">SCAB_89431</name>
</gene>
<dbReference type="EMBL" id="FN554889">
    <property type="protein sequence ID" value="CBG75878.1"/>
    <property type="molecule type" value="Genomic_DNA"/>
</dbReference>
<evidence type="ECO:0000313" key="5">
    <source>
        <dbReference type="EMBL" id="CBG75878.1"/>
    </source>
</evidence>
<dbReference type="Gene3D" id="1.10.10.60">
    <property type="entry name" value="Homeodomain-like"/>
    <property type="match status" value="1"/>
</dbReference>
<evidence type="ECO:0000256" key="1">
    <source>
        <dbReference type="ARBA" id="ARBA00023015"/>
    </source>
</evidence>
<dbReference type="SUPFAM" id="SSF46689">
    <property type="entry name" value="Homeodomain-like"/>
    <property type="match status" value="1"/>
</dbReference>
<organism evidence="5 6">
    <name type="scientific">Streptomyces scabiei (strain 87.22)</name>
    <dbReference type="NCBI Taxonomy" id="680198"/>
    <lineage>
        <taxon>Bacteria</taxon>
        <taxon>Bacillati</taxon>
        <taxon>Actinomycetota</taxon>
        <taxon>Actinomycetes</taxon>
        <taxon>Kitasatosporales</taxon>
        <taxon>Streptomycetaceae</taxon>
        <taxon>Streptomyces</taxon>
    </lineage>
</organism>
<feature type="domain" description="HTH araC/xylS-type" evidence="4">
    <location>
        <begin position="219"/>
        <end position="319"/>
    </location>
</feature>
<dbReference type="GO" id="GO:0003700">
    <property type="term" value="F:DNA-binding transcription factor activity"/>
    <property type="evidence" value="ECO:0007669"/>
    <property type="project" value="InterPro"/>
</dbReference>
<dbReference type="InterPro" id="IPR009057">
    <property type="entry name" value="Homeodomain-like_sf"/>
</dbReference>
<dbReference type="Pfam" id="PF14525">
    <property type="entry name" value="AraC_binding_2"/>
    <property type="match status" value="1"/>
</dbReference>
<dbReference type="InterPro" id="IPR050204">
    <property type="entry name" value="AraC_XylS_family_regulators"/>
</dbReference>
<dbReference type="STRING" id="680198.SCAB_89431"/>
<dbReference type="InterPro" id="IPR018060">
    <property type="entry name" value="HTH_AraC"/>
</dbReference>
<proteinExistence type="predicted"/>
<dbReference type="AlphaFoldDB" id="C9Z7X5"/>
<reference evidence="5 6" key="1">
    <citation type="journal article" date="2010" name="Mol. Plant Microbe Interact.">
        <title>Streptomyces scabies 87-22 contains a coronafacic acid-like biosynthetic cluster that contributes to plant-microbe interactions.</title>
        <authorList>
            <person name="Bignell D.R."/>
            <person name="Seipke R.F."/>
            <person name="Huguet-Tapia J.C."/>
            <person name="Chambers A.H."/>
            <person name="Parry R.J."/>
            <person name="Loria R."/>
        </authorList>
    </citation>
    <scope>NUCLEOTIDE SEQUENCE [LARGE SCALE GENOMIC DNA]</scope>
    <source>
        <strain evidence="5 6">87.22</strain>
    </source>
</reference>
<keyword evidence="1" id="KW-0805">Transcription regulation</keyword>
<dbReference type="eggNOG" id="COG2207">
    <property type="taxonomic scope" value="Bacteria"/>
</dbReference>
<dbReference type="PROSITE" id="PS01124">
    <property type="entry name" value="HTH_ARAC_FAMILY_2"/>
    <property type="match status" value="1"/>
</dbReference>
<keyword evidence="6" id="KW-1185">Reference proteome</keyword>
<sequence length="322" mass="34877">MVRVNATVTWSTRGLPPASVRDAWSEKMAEVHLPWALSYSRRDHLDATVRYRQLDALIVSEFRGGGYSGHRSPDTDSRLGGPRVGVMINLSGRLVCRQGDDTLVLGPDQLLLWDSETAEGFDAVEPRRELSLMLPREQAPPALAAAATSGRGAVSVAAGSGLASIAADQLRAITRELDHLGDAGLAIACQSLFDTLDTALDSARAPAGTRSALREALLVRVRRYIEDHLDDADLCATSVAEAHDVSVRTLHLAFADTGTTVGRWIRARRLRACYRDLTRAGGTATVTDVAFRWGFNDVAHFSRVFKQAYGVTPSSVRRGSAR</sequence>
<dbReference type="GO" id="GO:0043565">
    <property type="term" value="F:sequence-specific DNA binding"/>
    <property type="evidence" value="ECO:0007669"/>
    <property type="project" value="InterPro"/>
</dbReference>
<keyword evidence="2" id="KW-0238">DNA-binding</keyword>
<dbReference type="PRINTS" id="PR00032">
    <property type="entry name" value="HTHARAC"/>
</dbReference>
<dbReference type="Proteomes" id="UP000001444">
    <property type="component" value="Chromosome"/>
</dbReference>
<dbReference type="PANTHER" id="PTHR46796">
    <property type="entry name" value="HTH-TYPE TRANSCRIPTIONAL ACTIVATOR RHAS-RELATED"/>
    <property type="match status" value="1"/>
</dbReference>
<accession>C9Z7X5</accession>
<keyword evidence="3" id="KW-0804">Transcription</keyword>
<dbReference type="HOGENOM" id="CLU_049704_4_0_11"/>
<evidence type="ECO:0000256" key="2">
    <source>
        <dbReference type="ARBA" id="ARBA00023125"/>
    </source>
</evidence>
<evidence type="ECO:0000259" key="4">
    <source>
        <dbReference type="PROSITE" id="PS01124"/>
    </source>
</evidence>